<proteinExistence type="predicted"/>
<keyword evidence="1 3" id="KW-0238">DNA-binding</keyword>
<dbReference type="PROSITE" id="PS50110">
    <property type="entry name" value="RESPONSE_REGULATORY"/>
    <property type="match status" value="1"/>
</dbReference>
<dbReference type="RefSeq" id="WP_284322664.1">
    <property type="nucleotide sequence ID" value="NZ_BSOB01000051.1"/>
</dbReference>
<dbReference type="Pfam" id="PF00486">
    <property type="entry name" value="Trans_reg_C"/>
    <property type="match status" value="1"/>
</dbReference>
<dbReference type="Gene3D" id="3.40.50.2300">
    <property type="match status" value="1"/>
</dbReference>
<dbReference type="CDD" id="cd00383">
    <property type="entry name" value="trans_reg_C"/>
    <property type="match status" value="1"/>
</dbReference>
<keyword evidence="2" id="KW-0597">Phosphoprotein</keyword>
<gene>
    <name evidence="6" type="primary">ragA</name>
    <name evidence="6" type="ORF">GCM10007901_39280</name>
</gene>
<evidence type="ECO:0000313" key="6">
    <source>
        <dbReference type="EMBL" id="GLQ94975.1"/>
    </source>
</evidence>
<dbReference type="Proteomes" id="UP001156670">
    <property type="component" value="Unassembled WGS sequence"/>
</dbReference>
<dbReference type="InterPro" id="IPR011006">
    <property type="entry name" value="CheY-like_superfamily"/>
</dbReference>
<feature type="DNA-binding region" description="OmpR/PhoB-type" evidence="3">
    <location>
        <begin position="125"/>
        <end position="223"/>
    </location>
</feature>
<dbReference type="PANTHER" id="PTHR48111:SF76">
    <property type="entry name" value="TWO-COMPONENT RESPONSE REGULATOR"/>
    <property type="match status" value="1"/>
</dbReference>
<sequence>MRILLVEDDIDTRTYVSSGLRAKGHAVDESGDGQDGLLRACEHDYDVIVLDRMLPALDGMSVLKKLRSCGTQARVLMLTALGDVDARIDGMEAGADDYLGKPFALSELIARLNAISRRSAHANTMTLLRLGDLELDLIMQRVFRAGKQIHLQPREWDLLKYFALHAGEIITRSMLLEHVWGFQSSPHTNLVDTHVCRLRGKIERDFGPRIIRTVRGEGYTLSLKQGH</sequence>
<dbReference type="PANTHER" id="PTHR48111">
    <property type="entry name" value="REGULATOR OF RPOS"/>
    <property type="match status" value="1"/>
</dbReference>
<dbReference type="GO" id="GO:0003677">
    <property type="term" value="F:DNA binding"/>
    <property type="evidence" value="ECO:0007669"/>
    <property type="project" value="UniProtKB-KW"/>
</dbReference>
<dbReference type="InterPro" id="IPR001789">
    <property type="entry name" value="Sig_transdc_resp-reg_receiver"/>
</dbReference>
<reference evidence="7" key="1">
    <citation type="journal article" date="2019" name="Int. J. Syst. Evol. Microbiol.">
        <title>The Global Catalogue of Microorganisms (GCM) 10K type strain sequencing project: providing services to taxonomists for standard genome sequencing and annotation.</title>
        <authorList>
            <consortium name="The Broad Institute Genomics Platform"/>
            <consortium name="The Broad Institute Genome Sequencing Center for Infectious Disease"/>
            <person name="Wu L."/>
            <person name="Ma J."/>
        </authorList>
    </citation>
    <scope>NUCLEOTIDE SEQUENCE [LARGE SCALE GENOMIC DNA]</scope>
    <source>
        <strain evidence="7">NBRC 111980</strain>
    </source>
</reference>
<dbReference type="SUPFAM" id="SSF52172">
    <property type="entry name" value="CheY-like"/>
    <property type="match status" value="1"/>
</dbReference>
<dbReference type="InterPro" id="IPR039420">
    <property type="entry name" value="WalR-like"/>
</dbReference>
<dbReference type="SMART" id="SM00448">
    <property type="entry name" value="REC"/>
    <property type="match status" value="1"/>
</dbReference>
<evidence type="ECO:0000259" key="5">
    <source>
        <dbReference type="PROSITE" id="PS51755"/>
    </source>
</evidence>
<evidence type="ECO:0000259" key="4">
    <source>
        <dbReference type="PROSITE" id="PS50110"/>
    </source>
</evidence>
<dbReference type="Gene3D" id="1.10.10.10">
    <property type="entry name" value="Winged helix-like DNA-binding domain superfamily/Winged helix DNA-binding domain"/>
    <property type="match status" value="1"/>
</dbReference>
<dbReference type="Pfam" id="PF00072">
    <property type="entry name" value="Response_reg"/>
    <property type="match status" value="1"/>
</dbReference>
<name>A0ABQ5XTG9_9GAMM</name>
<dbReference type="PROSITE" id="PS51755">
    <property type="entry name" value="OMPR_PHOB"/>
    <property type="match status" value="1"/>
</dbReference>
<accession>A0ABQ5XTG9</accession>
<organism evidence="6 7">
    <name type="scientific">Dyella acidisoli</name>
    <dbReference type="NCBI Taxonomy" id="1867834"/>
    <lineage>
        <taxon>Bacteria</taxon>
        <taxon>Pseudomonadati</taxon>
        <taxon>Pseudomonadota</taxon>
        <taxon>Gammaproteobacteria</taxon>
        <taxon>Lysobacterales</taxon>
        <taxon>Rhodanobacteraceae</taxon>
        <taxon>Dyella</taxon>
    </lineage>
</organism>
<feature type="domain" description="OmpR/PhoB-type" evidence="5">
    <location>
        <begin position="125"/>
        <end position="223"/>
    </location>
</feature>
<dbReference type="InterPro" id="IPR036388">
    <property type="entry name" value="WH-like_DNA-bd_sf"/>
</dbReference>
<comment type="caution">
    <text evidence="6">The sequence shown here is derived from an EMBL/GenBank/DDBJ whole genome shotgun (WGS) entry which is preliminary data.</text>
</comment>
<evidence type="ECO:0000256" key="2">
    <source>
        <dbReference type="PROSITE-ProRule" id="PRU00169"/>
    </source>
</evidence>
<feature type="modified residue" description="4-aspartylphosphate" evidence="2">
    <location>
        <position position="51"/>
    </location>
</feature>
<feature type="domain" description="Response regulatory" evidence="4">
    <location>
        <begin position="2"/>
        <end position="116"/>
    </location>
</feature>
<keyword evidence="7" id="KW-1185">Reference proteome</keyword>
<evidence type="ECO:0000313" key="7">
    <source>
        <dbReference type="Proteomes" id="UP001156670"/>
    </source>
</evidence>
<protein>
    <submittedName>
        <fullName evidence="6">DNA-binding response regulator</fullName>
    </submittedName>
</protein>
<dbReference type="EMBL" id="BSOB01000051">
    <property type="protein sequence ID" value="GLQ94975.1"/>
    <property type="molecule type" value="Genomic_DNA"/>
</dbReference>
<evidence type="ECO:0000256" key="3">
    <source>
        <dbReference type="PROSITE-ProRule" id="PRU01091"/>
    </source>
</evidence>
<dbReference type="SMART" id="SM00862">
    <property type="entry name" value="Trans_reg_C"/>
    <property type="match status" value="1"/>
</dbReference>
<dbReference type="InterPro" id="IPR001867">
    <property type="entry name" value="OmpR/PhoB-type_DNA-bd"/>
</dbReference>
<evidence type="ECO:0000256" key="1">
    <source>
        <dbReference type="ARBA" id="ARBA00023125"/>
    </source>
</evidence>